<dbReference type="PANTHER" id="PTHR18841">
    <property type="entry name" value="VITELLINE MEMBRANE OUTER LAYER PROTEIN I-RELATED"/>
    <property type="match status" value="1"/>
</dbReference>
<keyword evidence="3" id="KW-1185">Reference proteome</keyword>
<dbReference type="EMBL" id="QCYY01003243">
    <property type="protein sequence ID" value="ROT64502.1"/>
    <property type="molecule type" value="Genomic_DNA"/>
</dbReference>
<dbReference type="PANTHER" id="PTHR18841:SF0">
    <property type="entry name" value="VITELLINE MEMBRANE OUTER LAYER 1 HOMOLOG A-RELATED"/>
    <property type="match status" value="1"/>
</dbReference>
<evidence type="ECO:0000313" key="2">
    <source>
        <dbReference type="EMBL" id="ROT64502.1"/>
    </source>
</evidence>
<organism evidence="2 3">
    <name type="scientific">Penaeus vannamei</name>
    <name type="common">Whiteleg shrimp</name>
    <name type="synonym">Litopenaeus vannamei</name>
    <dbReference type="NCBI Taxonomy" id="6689"/>
    <lineage>
        <taxon>Eukaryota</taxon>
        <taxon>Metazoa</taxon>
        <taxon>Ecdysozoa</taxon>
        <taxon>Arthropoda</taxon>
        <taxon>Crustacea</taxon>
        <taxon>Multicrustacea</taxon>
        <taxon>Malacostraca</taxon>
        <taxon>Eumalacostraca</taxon>
        <taxon>Eucarida</taxon>
        <taxon>Decapoda</taxon>
        <taxon>Dendrobranchiata</taxon>
        <taxon>Penaeoidea</taxon>
        <taxon>Penaeidae</taxon>
        <taxon>Penaeus</taxon>
    </lineage>
</organism>
<dbReference type="AlphaFoldDB" id="A0A3R7QE33"/>
<dbReference type="InterPro" id="IPR036706">
    <property type="entry name" value="VOMI_sf"/>
</dbReference>
<dbReference type="Pfam" id="PF03762">
    <property type="entry name" value="VOMI"/>
    <property type="match status" value="1"/>
</dbReference>
<dbReference type="InterPro" id="IPR005515">
    <property type="entry name" value="VOMI"/>
</dbReference>
<protein>
    <submittedName>
        <fullName evidence="2">Putative vitelline membrane outer layer protein 1-like isoform X1</fullName>
    </submittedName>
</protein>
<evidence type="ECO:0000256" key="1">
    <source>
        <dbReference type="SAM" id="SignalP"/>
    </source>
</evidence>
<feature type="signal peptide" evidence="1">
    <location>
        <begin position="1"/>
        <end position="16"/>
    </location>
</feature>
<reference evidence="2 3" key="2">
    <citation type="submission" date="2019-01" db="EMBL/GenBank/DDBJ databases">
        <title>The decoding of complex shrimp genome reveals the adaptation for benthos swimmer, frequently molting mechanism and breeding impact on genome.</title>
        <authorList>
            <person name="Sun Y."/>
            <person name="Gao Y."/>
            <person name="Yu Y."/>
        </authorList>
    </citation>
    <scope>NUCLEOTIDE SEQUENCE [LARGE SCALE GENOMIC DNA]</scope>
    <source>
        <tissue evidence="2">Muscle</tissue>
    </source>
</reference>
<proteinExistence type="predicted"/>
<evidence type="ECO:0000313" key="3">
    <source>
        <dbReference type="Proteomes" id="UP000283509"/>
    </source>
</evidence>
<dbReference type="Proteomes" id="UP000283509">
    <property type="component" value="Unassembled WGS sequence"/>
</dbReference>
<dbReference type="OrthoDB" id="6344411at2759"/>
<gene>
    <name evidence="2" type="ORF">C7M84_017552</name>
</gene>
<keyword evidence="1" id="KW-0732">Signal</keyword>
<dbReference type="STRING" id="6689.A0A3R7QE33"/>
<reference evidence="2 3" key="1">
    <citation type="submission" date="2018-04" db="EMBL/GenBank/DDBJ databases">
        <authorList>
            <person name="Zhang X."/>
            <person name="Yuan J."/>
            <person name="Li F."/>
            <person name="Xiang J."/>
        </authorList>
    </citation>
    <scope>NUCLEOTIDE SEQUENCE [LARGE SCALE GENOMIC DNA]</scope>
    <source>
        <tissue evidence="2">Muscle</tissue>
    </source>
</reference>
<dbReference type="SUPFAM" id="SSF51092">
    <property type="entry name" value="Vitelline membrane outer protein-I (VMO-I)"/>
    <property type="match status" value="1"/>
</dbReference>
<comment type="caution">
    <text evidence="2">The sequence shown here is derived from an EMBL/GenBank/DDBJ whole genome shotgun (WGS) entry which is preliminary data.</text>
</comment>
<name>A0A3R7QE33_PENVA</name>
<accession>A0A3R7QE33</accession>
<sequence>MIHFLLVLLLAAACRGYNPEDFIHAFGATNFGFWGATEACKNGSYAYGFQLKMTRVSMPSSSSAVTLAGVNTGEVTSSVMNFGSWNAPLTCHEGTFLRGYNLKSDGTSSDLTAANALRMWCSGPADEELDAAGNKWGAWLQRADCQEDKVICGLSTNVQESQGSFGDDTALNDVRFLCCAL</sequence>
<dbReference type="GO" id="GO:0005615">
    <property type="term" value="C:extracellular space"/>
    <property type="evidence" value="ECO:0007669"/>
    <property type="project" value="TreeGrafter"/>
</dbReference>
<dbReference type="Gene3D" id="2.100.10.20">
    <property type="entry name" value="Vitelline membrane outer layer protein I (VOMI)"/>
    <property type="match status" value="1"/>
</dbReference>
<feature type="chain" id="PRO_5018664829" evidence="1">
    <location>
        <begin position="17"/>
        <end position="181"/>
    </location>
</feature>